<dbReference type="EMBL" id="JARGDH010000004">
    <property type="protein sequence ID" value="KAL0270910.1"/>
    <property type="molecule type" value="Genomic_DNA"/>
</dbReference>
<dbReference type="GO" id="GO:0005509">
    <property type="term" value="F:calcium ion binding"/>
    <property type="evidence" value="ECO:0007669"/>
    <property type="project" value="InterPro"/>
</dbReference>
<evidence type="ECO:0000313" key="3">
    <source>
        <dbReference type="EMBL" id="KAL0270910.1"/>
    </source>
</evidence>
<dbReference type="Gene3D" id="1.10.238.10">
    <property type="entry name" value="EF-hand"/>
    <property type="match status" value="1"/>
</dbReference>
<reference evidence="3" key="1">
    <citation type="journal article" date="2024" name="Gigascience">
        <title>Chromosome-level genome of the poultry shaft louse Menopon gallinae provides insight into the host-switching and adaptive evolution of parasitic lice.</title>
        <authorList>
            <person name="Xu Y."/>
            <person name="Ma L."/>
            <person name="Liu S."/>
            <person name="Liang Y."/>
            <person name="Liu Q."/>
            <person name="He Z."/>
            <person name="Tian L."/>
            <person name="Duan Y."/>
            <person name="Cai W."/>
            <person name="Li H."/>
            <person name="Song F."/>
        </authorList>
    </citation>
    <scope>NUCLEOTIDE SEQUENCE</scope>
    <source>
        <strain evidence="3">Cailab_2023a</strain>
    </source>
</reference>
<keyword evidence="1" id="KW-0106">Calcium</keyword>
<feature type="domain" description="EF-hand" evidence="2">
    <location>
        <begin position="132"/>
        <end position="167"/>
    </location>
</feature>
<dbReference type="InterPro" id="IPR002048">
    <property type="entry name" value="EF_hand_dom"/>
</dbReference>
<evidence type="ECO:0000259" key="2">
    <source>
        <dbReference type="PROSITE" id="PS50222"/>
    </source>
</evidence>
<gene>
    <name evidence="3" type="ORF">PYX00_008180</name>
</gene>
<organism evidence="3">
    <name type="scientific">Menopon gallinae</name>
    <name type="common">poultry shaft louse</name>
    <dbReference type="NCBI Taxonomy" id="328185"/>
    <lineage>
        <taxon>Eukaryota</taxon>
        <taxon>Metazoa</taxon>
        <taxon>Ecdysozoa</taxon>
        <taxon>Arthropoda</taxon>
        <taxon>Hexapoda</taxon>
        <taxon>Insecta</taxon>
        <taxon>Pterygota</taxon>
        <taxon>Neoptera</taxon>
        <taxon>Paraneoptera</taxon>
        <taxon>Psocodea</taxon>
        <taxon>Troctomorpha</taxon>
        <taxon>Phthiraptera</taxon>
        <taxon>Amblycera</taxon>
        <taxon>Menoponidae</taxon>
        <taxon>Menopon</taxon>
    </lineage>
</organism>
<sequence length="392" mass="44807">MNITSDDRYRCKQVMGFFAEQDGRMLSPQFSILSVIDQDVLVTISPIDNDVGARLALIHRDPCTGERRLLGFTGEKNGKSEYFFAGAFPVGKLLLVPVDGHAPSENPRPNYQYEDYVTLFEHVDGSLCYTQRAEEALEYLFAMIDADNNGYLSRSEMAVFKKFLGLGHAVTEDEWSDVLFGWQEGDLDCTLTEISCEFFKKFVMRLCRGRFTFGTDILQGTVYKTSSVARRIKYLETIFASFGFDKDLVPSCNSRYIIRIYSHRNLLSNFALIPKEKMNAEEAIRHVTCILGKKKTSSNREISLSILRNNDWFSVAVANNSDYPKKVKIDCSRSVGARPVKPGFVWEGLIPEHREMLALRLARRREAQTDFEVHCAVIYETEKRCNKCYNIL</sequence>
<dbReference type="PROSITE" id="PS50222">
    <property type="entry name" value="EF_HAND_2"/>
    <property type="match status" value="1"/>
</dbReference>
<name>A0AAW2HN57_9NEOP</name>
<dbReference type="AlphaFoldDB" id="A0AAW2HN57"/>
<evidence type="ECO:0000256" key="1">
    <source>
        <dbReference type="ARBA" id="ARBA00022837"/>
    </source>
</evidence>
<dbReference type="InterPro" id="IPR011992">
    <property type="entry name" value="EF-hand-dom_pair"/>
</dbReference>
<protein>
    <recommendedName>
        <fullName evidence="2">EF-hand domain-containing protein</fullName>
    </recommendedName>
</protein>
<accession>A0AAW2HN57</accession>
<proteinExistence type="predicted"/>
<dbReference type="InterPro" id="IPR018247">
    <property type="entry name" value="EF_Hand_1_Ca_BS"/>
</dbReference>
<dbReference type="SUPFAM" id="SSF47473">
    <property type="entry name" value="EF-hand"/>
    <property type="match status" value="1"/>
</dbReference>
<dbReference type="PROSITE" id="PS00018">
    <property type="entry name" value="EF_HAND_1"/>
    <property type="match status" value="1"/>
</dbReference>
<comment type="caution">
    <text evidence="3">The sequence shown here is derived from an EMBL/GenBank/DDBJ whole genome shotgun (WGS) entry which is preliminary data.</text>
</comment>